<keyword evidence="2" id="KW-1185">Reference proteome</keyword>
<accession>A0A4V1IY91</accession>
<sequence>MIHPHDPHIEIGGGKSLNNTIVDHGVQGEWPVGEGGLATGATHMGHKAIHAFESILPASLGGRGRSKHFFPSPMTKAYTGLSMHLHYQRTLILQVPHRNSRRRWGKKSRGQLKRLDYKSAYQAPLNEESEIGGKEKKIRASVSEFILYSLDGRLNVLALHLWLYYNSDPLISCLASDQLRPPTYLPVTNIRLPPP</sequence>
<gene>
    <name evidence="1" type="ORF">BJ684DRAFT_15890</name>
</gene>
<reference evidence="2" key="1">
    <citation type="journal article" date="2018" name="Nat. Microbiol.">
        <title>Leveraging single-cell genomics to expand the fungal tree of life.</title>
        <authorList>
            <person name="Ahrendt S.R."/>
            <person name="Quandt C.A."/>
            <person name="Ciobanu D."/>
            <person name="Clum A."/>
            <person name="Salamov A."/>
            <person name="Andreopoulos B."/>
            <person name="Cheng J.F."/>
            <person name="Woyke T."/>
            <person name="Pelin A."/>
            <person name="Henrissat B."/>
            <person name="Reynolds N.K."/>
            <person name="Benny G.L."/>
            <person name="Smith M.E."/>
            <person name="James T.Y."/>
            <person name="Grigoriev I.V."/>
        </authorList>
    </citation>
    <scope>NUCLEOTIDE SEQUENCE [LARGE SCALE GENOMIC DNA]</scope>
</reference>
<evidence type="ECO:0000313" key="1">
    <source>
        <dbReference type="EMBL" id="RKP13739.1"/>
    </source>
</evidence>
<evidence type="ECO:0000313" key="2">
    <source>
        <dbReference type="Proteomes" id="UP000267251"/>
    </source>
</evidence>
<organism evidence="1 2">
    <name type="scientific">Piptocephalis cylindrospora</name>
    <dbReference type="NCBI Taxonomy" id="1907219"/>
    <lineage>
        <taxon>Eukaryota</taxon>
        <taxon>Fungi</taxon>
        <taxon>Fungi incertae sedis</taxon>
        <taxon>Zoopagomycota</taxon>
        <taxon>Zoopagomycotina</taxon>
        <taxon>Zoopagomycetes</taxon>
        <taxon>Zoopagales</taxon>
        <taxon>Piptocephalidaceae</taxon>
        <taxon>Piptocephalis</taxon>
    </lineage>
</organism>
<dbReference type="AlphaFoldDB" id="A0A4V1IY91"/>
<protein>
    <submittedName>
        <fullName evidence="1">Uncharacterized protein</fullName>
    </submittedName>
</protein>
<dbReference type="EMBL" id="KZ987954">
    <property type="protein sequence ID" value="RKP13739.1"/>
    <property type="molecule type" value="Genomic_DNA"/>
</dbReference>
<dbReference type="Proteomes" id="UP000267251">
    <property type="component" value="Unassembled WGS sequence"/>
</dbReference>
<name>A0A4V1IY91_9FUNG</name>
<proteinExistence type="predicted"/>